<keyword evidence="4" id="KW-1185">Reference proteome</keyword>
<evidence type="ECO:0000313" key="3">
    <source>
        <dbReference type="EMBL" id="KJA20870.1"/>
    </source>
</evidence>
<feature type="region of interest" description="Disordered" evidence="1">
    <location>
        <begin position="1"/>
        <end position="20"/>
    </location>
</feature>
<reference evidence="4" key="1">
    <citation type="submission" date="2014-04" db="EMBL/GenBank/DDBJ databases">
        <title>Evolutionary Origins and Diversification of the Mycorrhizal Mutualists.</title>
        <authorList>
            <consortium name="DOE Joint Genome Institute"/>
            <consortium name="Mycorrhizal Genomics Consortium"/>
            <person name="Kohler A."/>
            <person name="Kuo A."/>
            <person name="Nagy L.G."/>
            <person name="Floudas D."/>
            <person name="Copeland A."/>
            <person name="Barry K.W."/>
            <person name="Cichocki N."/>
            <person name="Veneault-Fourrey C."/>
            <person name="LaButti K."/>
            <person name="Lindquist E.A."/>
            <person name="Lipzen A."/>
            <person name="Lundell T."/>
            <person name="Morin E."/>
            <person name="Murat C."/>
            <person name="Riley R."/>
            <person name="Ohm R."/>
            <person name="Sun H."/>
            <person name="Tunlid A."/>
            <person name="Henrissat B."/>
            <person name="Grigoriev I.V."/>
            <person name="Hibbett D.S."/>
            <person name="Martin F."/>
        </authorList>
    </citation>
    <scope>NUCLEOTIDE SEQUENCE [LARGE SCALE GENOMIC DNA]</scope>
    <source>
        <strain evidence="4">FD-334 SS-4</strain>
    </source>
</reference>
<dbReference type="OMA" id="GGANHER"/>
<dbReference type="AlphaFoldDB" id="A0A0D2PLS1"/>
<dbReference type="STRING" id="945553.A0A0D2PLS1"/>
<sequence length="339" mass="38823">MGMKQYQLSNPTRQKDNPHVPASYKQQACTCVNPTGRNLVICIDGTLNQFNEKNSNVVELYSLLVKNQDQLTYYNSGIGTYVKDSNGLSSWLSLDSWSQWGSQTMDIMIAWNLKARILDAYQWLAENYVDGDRIFLFGFSRGAYQVRVIAGMLHRVGLLHKGNKEQIPFAYELYMKSAADDRLCVHFRNIFSRPRVRAHFIGAWDTVSSVGLFQGTRLPETSNGMKHVCAFRHALALDERRVKFLPEYANDGAAPQGENVKEVWFAGSHSDMYAGTLFGPALRWMTHEAAYFGLRLHPHKGEFGRIPLHLSMGWFWRVAEYIPFLTPRTSYNSLSRFQR</sequence>
<evidence type="ECO:0000259" key="2">
    <source>
        <dbReference type="Pfam" id="PF09994"/>
    </source>
</evidence>
<dbReference type="SUPFAM" id="SSF53474">
    <property type="entry name" value="alpha/beta-Hydrolases"/>
    <property type="match status" value="1"/>
</dbReference>
<dbReference type="InterPro" id="IPR018712">
    <property type="entry name" value="Tle1-like_cat"/>
</dbReference>
<gene>
    <name evidence="3" type="ORF">HYPSUDRAFT_1090180</name>
</gene>
<dbReference type="PANTHER" id="PTHR33840:SF2">
    <property type="entry name" value="TLE1 PHOSPHOLIPASE DOMAIN-CONTAINING PROTEIN"/>
    <property type="match status" value="1"/>
</dbReference>
<evidence type="ECO:0000256" key="1">
    <source>
        <dbReference type="SAM" id="MobiDB-lite"/>
    </source>
</evidence>
<feature type="compositionally biased region" description="Polar residues" evidence="1">
    <location>
        <begin position="1"/>
        <end position="12"/>
    </location>
</feature>
<organism evidence="3 4">
    <name type="scientific">Hypholoma sublateritium (strain FD-334 SS-4)</name>
    <dbReference type="NCBI Taxonomy" id="945553"/>
    <lineage>
        <taxon>Eukaryota</taxon>
        <taxon>Fungi</taxon>
        <taxon>Dikarya</taxon>
        <taxon>Basidiomycota</taxon>
        <taxon>Agaricomycotina</taxon>
        <taxon>Agaricomycetes</taxon>
        <taxon>Agaricomycetidae</taxon>
        <taxon>Agaricales</taxon>
        <taxon>Agaricineae</taxon>
        <taxon>Strophariaceae</taxon>
        <taxon>Hypholoma</taxon>
    </lineage>
</organism>
<dbReference type="Pfam" id="PF09994">
    <property type="entry name" value="T6SS_Tle1-like_cat"/>
    <property type="match status" value="1"/>
</dbReference>
<accession>A0A0D2PLS1</accession>
<dbReference type="PANTHER" id="PTHR33840">
    <property type="match status" value="1"/>
</dbReference>
<dbReference type="OrthoDB" id="538223at2759"/>
<evidence type="ECO:0000313" key="4">
    <source>
        <dbReference type="Proteomes" id="UP000054270"/>
    </source>
</evidence>
<proteinExistence type="predicted"/>
<protein>
    <recommendedName>
        <fullName evidence="2">T6SS Phospholipase effector Tle1-like catalytic domain-containing protein</fullName>
    </recommendedName>
</protein>
<dbReference type="EMBL" id="KN817563">
    <property type="protein sequence ID" value="KJA20870.1"/>
    <property type="molecule type" value="Genomic_DNA"/>
</dbReference>
<feature type="domain" description="T6SS Phospholipase effector Tle1-like catalytic" evidence="2">
    <location>
        <begin position="37"/>
        <end position="287"/>
    </location>
</feature>
<name>A0A0D2PLS1_HYPSF</name>
<dbReference type="InterPro" id="IPR029058">
    <property type="entry name" value="AB_hydrolase_fold"/>
</dbReference>
<dbReference type="Gene3D" id="3.40.50.1820">
    <property type="entry name" value="alpha/beta hydrolase"/>
    <property type="match status" value="1"/>
</dbReference>
<dbReference type="Proteomes" id="UP000054270">
    <property type="component" value="Unassembled WGS sequence"/>
</dbReference>